<accession>A0A177LBJ3</accession>
<evidence type="ECO:0000256" key="1">
    <source>
        <dbReference type="SAM" id="MobiDB-lite"/>
    </source>
</evidence>
<dbReference type="EMBL" id="LQWY01000014">
    <property type="protein sequence ID" value="OAH61961.1"/>
    <property type="molecule type" value="Genomic_DNA"/>
</dbReference>
<evidence type="ECO:0000313" key="3">
    <source>
        <dbReference type="Proteomes" id="UP000076935"/>
    </source>
</evidence>
<feature type="region of interest" description="Disordered" evidence="1">
    <location>
        <begin position="56"/>
        <end position="81"/>
    </location>
</feature>
<organism evidence="2 3">
    <name type="scientific">Domibacillus aminovorans</name>
    <dbReference type="NCBI Taxonomy" id="29332"/>
    <lineage>
        <taxon>Bacteria</taxon>
        <taxon>Bacillati</taxon>
        <taxon>Bacillota</taxon>
        <taxon>Bacilli</taxon>
        <taxon>Bacillales</taxon>
        <taxon>Bacillaceae</taxon>
        <taxon>Domibacillus</taxon>
    </lineage>
</organism>
<keyword evidence="3" id="KW-1185">Reference proteome</keyword>
<dbReference type="RefSeq" id="WP_063965106.1">
    <property type="nucleotide sequence ID" value="NZ_JBCNAN010000021.1"/>
</dbReference>
<comment type="caution">
    <text evidence="2">The sequence shown here is derived from an EMBL/GenBank/DDBJ whole genome shotgun (WGS) entry which is preliminary data.</text>
</comment>
<sequence>MLVQNKGNSVHHIGAVLFPGLTRLSPDDAKAFLQAAKYPNNQSLIDSKEIEIVKADQPKKQRKAQEIGSDDVKNALVSEEV</sequence>
<evidence type="ECO:0000313" key="2">
    <source>
        <dbReference type="EMBL" id="OAH61961.1"/>
    </source>
</evidence>
<protein>
    <submittedName>
        <fullName evidence="2">Uncharacterized protein</fullName>
    </submittedName>
</protein>
<dbReference type="AlphaFoldDB" id="A0A177LBJ3"/>
<proteinExistence type="predicted"/>
<reference evidence="2 3" key="1">
    <citation type="submission" date="2016-01" db="EMBL/GenBank/DDBJ databases">
        <title>Investigation of taxonomic status of Bacillus aminovorans.</title>
        <authorList>
            <person name="Verma A."/>
            <person name="Pal Y."/>
            <person name="Krishnamurthi S."/>
        </authorList>
    </citation>
    <scope>NUCLEOTIDE SEQUENCE [LARGE SCALE GENOMIC DNA]</scope>
    <source>
        <strain evidence="2 3">DSM 1314</strain>
    </source>
</reference>
<dbReference type="Proteomes" id="UP000076935">
    <property type="component" value="Unassembled WGS sequence"/>
</dbReference>
<name>A0A177LBJ3_9BACI</name>
<gene>
    <name evidence="2" type="ORF">AWH49_11095</name>
</gene>
<feature type="compositionally biased region" description="Basic and acidic residues" evidence="1">
    <location>
        <begin position="56"/>
        <end position="73"/>
    </location>
</feature>